<dbReference type="Proteomes" id="UP000694556">
    <property type="component" value="Chromosome 8"/>
</dbReference>
<sequence>MGRRSEPGQGEPFPGRGCWKLTALLLPAFPHGSLPLPPPQAVAVQGCVSLKSSGF</sequence>
<dbReference type="AlphaFoldDB" id="A0A8C3B601"/>
<organism evidence="1 2">
    <name type="scientific">Cairina moschata</name>
    <name type="common">Muscovy duck</name>
    <dbReference type="NCBI Taxonomy" id="8855"/>
    <lineage>
        <taxon>Eukaryota</taxon>
        <taxon>Metazoa</taxon>
        <taxon>Chordata</taxon>
        <taxon>Craniata</taxon>
        <taxon>Vertebrata</taxon>
        <taxon>Euteleostomi</taxon>
        <taxon>Archelosauria</taxon>
        <taxon>Archosauria</taxon>
        <taxon>Dinosauria</taxon>
        <taxon>Saurischia</taxon>
        <taxon>Theropoda</taxon>
        <taxon>Coelurosauria</taxon>
        <taxon>Aves</taxon>
        <taxon>Neognathae</taxon>
        <taxon>Galloanserae</taxon>
        <taxon>Anseriformes</taxon>
        <taxon>Anatidae</taxon>
        <taxon>Anatinae</taxon>
        <taxon>Cairina</taxon>
    </lineage>
</organism>
<keyword evidence="2" id="KW-1185">Reference proteome</keyword>
<proteinExistence type="predicted"/>
<reference evidence="1" key="2">
    <citation type="submission" date="2025-08" db="UniProtKB">
        <authorList>
            <consortium name="Ensembl"/>
        </authorList>
    </citation>
    <scope>IDENTIFICATION</scope>
</reference>
<accession>A0A8C3B601</accession>
<name>A0A8C3B601_CAIMO</name>
<protein>
    <submittedName>
        <fullName evidence="1">Uncharacterized protein</fullName>
    </submittedName>
</protein>
<evidence type="ECO:0000313" key="1">
    <source>
        <dbReference type="Ensembl" id="ENSCMMP00000000514.1"/>
    </source>
</evidence>
<dbReference type="Ensembl" id="ENSCMMT00000000584.1">
    <property type="protein sequence ID" value="ENSCMMP00000000514.1"/>
    <property type="gene ID" value="ENSCMMG00000000364.1"/>
</dbReference>
<evidence type="ECO:0000313" key="2">
    <source>
        <dbReference type="Proteomes" id="UP000694556"/>
    </source>
</evidence>
<reference evidence="1" key="3">
    <citation type="submission" date="2025-09" db="UniProtKB">
        <authorList>
            <consortium name="Ensembl"/>
        </authorList>
    </citation>
    <scope>IDENTIFICATION</scope>
</reference>
<reference evidence="1" key="1">
    <citation type="submission" date="2018-09" db="EMBL/GenBank/DDBJ databases">
        <title>Common duck and Muscovy duck high density SNP chip.</title>
        <authorList>
            <person name="Vignal A."/>
            <person name="Thebault N."/>
            <person name="Warren W.C."/>
        </authorList>
    </citation>
    <scope>NUCLEOTIDE SEQUENCE [LARGE SCALE GENOMIC DNA]</scope>
</reference>